<organism evidence="3 4">
    <name type="scientific">Bacillus yunxiaonensis</name>
    <dbReference type="NCBI Taxonomy" id="3127665"/>
    <lineage>
        <taxon>Bacteria</taxon>
        <taxon>Bacillati</taxon>
        <taxon>Bacillota</taxon>
        <taxon>Bacilli</taxon>
        <taxon>Bacillales</taxon>
        <taxon>Bacillaceae</taxon>
        <taxon>Bacillus</taxon>
    </lineage>
</organism>
<feature type="transmembrane region" description="Helical" evidence="1">
    <location>
        <begin position="35"/>
        <end position="57"/>
    </location>
</feature>
<dbReference type="PANTHER" id="PTHR34473">
    <property type="entry name" value="UPF0699 TRANSMEMBRANE PROTEIN YDBS"/>
    <property type="match status" value="1"/>
</dbReference>
<name>A0ABU8G010_9BACI</name>
<feature type="transmembrane region" description="Helical" evidence="1">
    <location>
        <begin position="343"/>
        <end position="363"/>
    </location>
</feature>
<dbReference type="InterPro" id="IPR014529">
    <property type="entry name" value="UCP026631"/>
</dbReference>
<keyword evidence="4" id="KW-1185">Reference proteome</keyword>
<evidence type="ECO:0000313" key="4">
    <source>
        <dbReference type="Proteomes" id="UP001367922"/>
    </source>
</evidence>
<feature type="domain" description="YdbS-like PH" evidence="2">
    <location>
        <begin position="393"/>
        <end position="469"/>
    </location>
</feature>
<evidence type="ECO:0000259" key="2">
    <source>
        <dbReference type="Pfam" id="PF03703"/>
    </source>
</evidence>
<dbReference type="Pfam" id="PF03703">
    <property type="entry name" value="bPH_2"/>
    <property type="match status" value="3"/>
</dbReference>
<reference evidence="3 4" key="1">
    <citation type="submission" date="2024-01" db="EMBL/GenBank/DDBJ databases">
        <title>Seven novel Bacillus-like species.</title>
        <authorList>
            <person name="Liu G."/>
        </authorList>
    </citation>
    <scope>NUCLEOTIDE SEQUENCE [LARGE SCALE GENOMIC DNA]</scope>
    <source>
        <strain evidence="3 4">FJAT-53711</strain>
    </source>
</reference>
<gene>
    <name evidence="3" type="ORF">WAX78_19125</name>
</gene>
<keyword evidence="1" id="KW-0472">Membrane</keyword>
<dbReference type="PIRSF" id="PIRSF026631">
    <property type="entry name" value="UCP026631"/>
    <property type="match status" value="1"/>
</dbReference>
<dbReference type="InterPro" id="IPR005182">
    <property type="entry name" value="YdbS-like_PH"/>
</dbReference>
<feature type="transmembrane region" description="Helical" evidence="1">
    <location>
        <begin position="369"/>
        <end position="387"/>
    </location>
</feature>
<dbReference type="Proteomes" id="UP001367922">
    <property type="component" value="Unassembled WGS sequence"/>
</dbReference>
<protein>
    <submittedName>
        <fullName evidence="3">PH domain-containing protein</fullName>
    </submittedName>
</protein>
<accession>A0ABU8G010</accession>
<feature type="domain" description="YdbS-like PH" evidence="2">
    <location>
        <begin position="55"/>
        <end position="130"/>
    </location>
</feature>
<keyword evidence="1" id="KW-1133">Transmembrane helix</keyword>
<dbReference type="PANTHER" id="PTHR34473:SF2">
    <property type="entry name" value="UPF0699 TRANSMEMBRANE PROTEIN YDBT"/>
    <property type="match status" value="1"/>
</dbReference>
<keyword evidence="1" id="KW-0812">Transmembrane</keyword>
<feature type="transmembrane region" description="Helical" evidence="1">
    <location>
        <begin position="216"/>
        <end position="237"/>
    </location>
</feature>
<proteinExistence type="predicted"/>
<comment type="caution">
    <text evidence="3">The sequence shown here is derived from an EMBL/GenBank/DDBJ whole genome shotgun (WGS) entry which is preliminary data.</text>
</comment>
<evidence type="ECO:0000313" key="3">
    <source>
        <dbReference type="EMBL" id="MEI4831544.1"/>
    </source>
</evidence>
<dbReference type="RefSeq" id="WP_336483739.1">
    <property type="nucleotide sequence ID" value="NZ_JBAWSV010000007.1"/>
</dbReference>
<sequence>MYKRQHPITILFELKLRDLFPTFILLFSMKGKFSFWYLLPVGVFAFTILSTMIEWYYKVYWIENNTLHIKQGLFVKKESYLNKARVQTINTSSNVVYQLLGLTKLKIETAGGGHEPEVSLAGITNDEAKYLISLLNEEAKLEEQVKEDNHAQTNETNTAVYKLTIKEILLASVTSGQFGLLFSFFFLFAQELKDYIPQSIIDTVEKYVKNSDMYGWMYMAATLIVLSWIISTFAYAFKHANFTVYRRGEEIRISQGLFEKKELVLKVHRIQAITIKEALLRQPFGYCSVHVEVIQSVGKHEMNVTLHPLMRKKDVEQLLEHLQLPYKLEEHFTHLPKAAMRRYLVYSWMICMIFAIPIAGASIYFKRYIGLFALIPLFMIFTALGYGKFKTGGYALGPNQLTIVYRGIAKYTGLVRKRHIQSMKKSQHYFQHKDQLCTYMFAVASSGAGRHYELKHVRLEDADKMHSWYKQKDEKIFVD</sequence>
<dbReference type="EMBL" id="JBAWSV010000007">
    <property type="protein sequence ID" value="MEI4831544.1"/>
    <property type="molecule type" value="Genomic_DNA"/>
</dbReference>
<evidence type="ECO:0000256" key="1">
    <source>
        <dbReference type="SAM" id="Phobius"/>
    </source>
</evidence>
<feature type="domain" description="YdbS-like PH" evidence="2">
    <location>
        <begin position="241"/>
        <end position="322"/>
    </location>
</feature>
<feature type="transmembrane region" description="Helical" evidence="1">
    <location>
        <begin position="168"/>
        <end position="189"/>
    </location>
</feature>